<sequence length="117" mass="13125">MLQCERRPESRPFGGAQAFGCVTSEQCHLDTRIQLRGPDRLARKGRIGTASVRTCPSKARHMIAPEHFALRLATLPRCPSPLAVSPLGAGQLHLFLLLFRALPHSQDFKRSRQCLRR</sequence>
<dbReference type="AlphaFoldDB" id="N1PJE3"/>
<keyword evidence="2" id="KW-1185">Reference proteome</keyword>
<dbReference type="Proteomes" id="UP000016933">
    <property type="component" value="Unassembled WGS sequence"/>
</dbReference>
<dbReference type="HOGENOM" id="CLU_2084794_0_0_1"/>
<gene>
    <name evidence="1" type="ORF">DOTSEDRAFT_73768</name>
</gene>
<reference evidence="2" key="1">
    <citation type="journal article" date="2012" name="PLoS Genet.">
        <title>The genomes of the fungal plant pathogens Cladosporium fulvum and Dothistroma septosporum reveal adaptation to different hosts and lifestyles but also signatures of common ancestry.</title>
        <authorList>
            <person name="de Wit P.J.G.M."/>
            <person name="van der Burgt A."/>
            <person name="Oekmen B."/>
            <person name="Stergiopoulos I."/>
            <person name="Abd-Elsalam K.A."/>
            <person name="Aerts A.L."/>
            <person name="Bahkali A.H."/>
            <person name="Beenen H.G."/>
            <person name="Chettri P."/>
            <person name="Cox M.P."/>
            <person name="Datema E."/>
            <person name="de Vries R.P."/>
            <person name="Dhillon B."/>
            <person name="Ganley A.R."/>
            <person name="Griffiths S.A."/>
            <person name="Guo Y."/>
            <person name="Hamelin R.C."/>
            <person name="Henrissat B."/>
            <person name="Kabir M.S."/>
            <person name="Jashni M.K."/>
            <person name="Kema G."/>
            <person name="Klaubauf S."/>
            <person name="Lapidus A."/>
            <person name="Levasseur A."/>
            <person name="Lindquist E."/>
            <person name="Mehrabi R."/>
            <person name="Ohm R.A."/>
            <person name="Owen T.J."/>
            <person name="Salamov A."/>
            <person name="Schwelm A."/>
            <person name="Schijlen E."/>
            <person name="Sun H."/>
            <person name="van den Burg H.A."/>
            <person name="van Ham R.C.H.J."/>
            <person name="Zhang S."/>
            <person name="Goodwin S.B."/>
            <person name="Grigoriev I.V."/>
            <person name="Collemare J."/>
            <person name="Bradshaw R.E."/>
        </authorList>
    </citation>
    <scope>NUCLEOTIDE SEQUENCE [LARGE SCALE GENOMIC DNA]</scope>
    <source>
        <strain evidence="2">NZE10 / CBS 128990</strain>
    </source>
</reference>
<organism evidence="1 2">
    <name type="scientific">Dothistroma septosporum (strain NZE10 / CBS 128990)</name>
    <name type="common">Red band needle blight fungus</name>
    <name type="synonym">Mycosphaerella pini</name>
    <dbReference type="NCBI Taxonomy" id="675120"/>
    <lineage>
        <taxon>Eukaryota</taxon>
        <taxon>Fungi</taxon>
        <taxon>Dikarya</taxon>
        <taxon>Ascomycota</taxon>
        <taxon>Pezizomycotina</taxon>
        <taxon>Dothideomycetes</taxon>
        <taxon>Dothideomycetidae</taxon>
        <taxon>Mycosphaerellales</taxon>
        <taxon>Mycosphaerellaceae</taxon>
        <taxon>Dothistroma</taxon>
    </lineage>
</organism>
<name>N1PJE3_DOTSN</name>
<evidence type="ECO:0000313" key="2">
    <source>
        <dbReference type="Proteomes" id="UP000016933"/>
    </source>
</evidence>
<reference evidence="1 2" key="2">
    <citation type="journal article" date="2012" name="PLoS Pathog.">
        <title>Diverse lifestyles and strategies of plant pathogenesis encoded in the genomes of eighteen Dothideomycetes fungi.</title>
        <authorList>
            <person name="Ohm R.A."/>
            <person name="Feau N."/>
            <person name="Henrissat B."/>
            <person name="Schoch C.L."/>
            <person name="Horwitz B.A."/>
            <person name="Barry K.W."/>
            <person name="Condon B.J."/>
            <person name="Copeland A.C."/>
            <person name="Dhillon B."/>
            <person name="Glaser F."/>
            <person name="Hesse C.N."/>
            <person name="Kosti I."/>
            <person name="LaButti K."/>
            <person name="Lindquist E.A."/>
            <person name="Lucas S."/>
            <person name="Salamov A.A."/>
            <person name="Bradshaw R.E."/>
            <person name="Ciuffetti L."/>
            <person name="Hamelin R.C."/>
            <person name="Kema G.H.J."/>
            <person name="Lawrence C."/>
            <person name="Scott J.A."/>
            <person name="Spatafora J.W."/>
            <person name="Turgeon B.G."/>
            <person name="de Wit P.J.G.M."/>
            <person name="Zhong S."/>
            <person name="Goodwin S.B."/>
            <person name="Grigoriev I.V."/>
        </authorList>
    </citation>
    <scope>NUCLEOTIDE SEQUENCE [LARGE SCALE GENOMIC DNA]</scope>
    <source>
        <strain evidence="2">NZE10 / CBS 128990</strain>
    </source>
</reference>
<protein>
    <submittedName>
        <fullName evidence="1">Uncharacterized protein</fullName>
    </submittedName>
</protein>
<proteinExistence type="predicted"/>
<dbReference type="EMBL" id="KB446542">
    <property type="protein sequence ID" value="EME41456.1"/>
    <property type="molecule type" value="Genomic_DNA"/>
</dbReference>
<evidence type="ECO:0000313" key="1">
    <source>
        <dbReference type="EMBL" id="EME41456.1"/>
    </source>
</evidence>
<accession>N1PJE3</accession>